<comment type="caution">
    <text evidence="1">The sequence shown here is derived from an EMBL/GenBank/DDBJ whole genome shotgun (WGS) entry which is preliminary data.</text>
</comment>
<name>A0ACB5UB51_AMBMO</name>
<gene>
    <name evidence="1" type="ORF">Amon02_001254800</name>
</gene>
<dbReference type="EMBL" id="BSXS01014845">
    <property type="protein sequence ID" value="GMF06055.1"/>
    <property type="molecule type" value="Genomic_DNA"/>
</dbReference>
<evidence type="ECO:0000313" key="1">
    <source>
        <dbReference type="EMBL" id="GMF06055.1"/>
    </source>
</evidence>
<organism evidence="1 2">
    <name type="scientific">Ambrosiozyma monospora</name>
    <name type="common">Yeast</name>
    <name type="synonym">Endomycopsis monosporus</name>
    <dbReference type="NCBI Taxonomy" id="43982"/>
    <lineage>
        <taxon>Eukaryota</taxon>
        <taxon>Fungi</taxon>
        <taxon>Dikarya</taxon>
        <taxon>Ascomycota</taxon>
        <taxon>Saccharomycotina</taxon>
        <taxon>Pichiomycetes</taxon>
        <taxon>Pichiales</taxon>
        <taxon>Pichiaceae</taxon>
        <taxon>Ambrosiozyma</taxon>
    </lineage>
</organism>
<keyword evidence="2" id="KW-1185">Reference proteome</keyword>
<evidence type="ECO:0000313" key="2">
    <source>
        <dbReference type="Proteomes" id="UP001165064"/>
    </source>
</evidence>
<sequence length="160" mass="18187">MGFDRICRVFRISQNGFVNHVKIDIYGENLIKLEFIEPIGMGFHPGCYVYLHFLSLPFYVVWQSHPFSLVRSTASSDRLVLYLKCKKGITRKLLKLQNKGFIKVLVDGPYGKFPVDTRNDDGFDKVVGIGGGLALSSVLAFFNHRAAKFQEKSANERYTC</sequence>
<dbReference type="Proteomes" id="UP001165064">
    <property type="component" value="Unassembled WGS sequence"/>
</dbReference>
<protein>
    <submittedName>
        <fullName evidence="1">Unnamed protein product</fullName>
    </submittedName>
</protein>
<reference evidence="1" key="1">
    <citation type="submission" date="2023-04" db="EMBL/GenBank/DDBJ databases">
        <title>Ambrosiozyma monospora NBRC 10751.</title>
        <authorList>
            <person name="Ichikawa N."/>
            <person name="Sato H."/>
            <person name="Tonouchi N."/>
        </authorList>
    </citation>
    <scope>NUCLEOTIDE SEQUENCE</scope>
    <source>
        <strain evidence="1">NBRC 10751</strain>
    </source>
</reference>
<proteinExistence type="predicted"/>
<accession>A0ACB5UB51</accession>